<dbReference type="HOGENOM" id="CLU_083007_0_0_4"/>
<dbReference type="KEGG" id="buo:BRPE64_DCDS06630"/>
<name>R4WSN9_9BURK</name>
<dbReference type="PATRIC" id="fig|758793.3.peg.5807"/>
<feature type="region of interest" description="Disordered" evidence="1">
    <location>
        <begin position="209"/>
        <end position="231"/>
    </location>
</feature>
<evidence type="ECO:0000313" key="2">
    <source>
        <dbReference type="EMBL" id="BAN27599.1"/>
    </source>
</evidence>
<reference evidence="2 3" key="2">
    <citation type="journal article" date="2018" name="Int. J. Syst. Evol. Microbiol.">
        <title>Burkholderia insecticola sp. nov., a gut symbiotic bacterium of the bean bug Riptortus pedestris.</title>
        <authorList>
            <person name="Takeshita K."/>
            <person name="Tamaki H."/>
            <person name="Ohbayashi T."/>
            <person name="Meng X.-Y."/>
            <person name="Sone T."/>
            <person name="Mitani Y."/>
            <person name="Peeters C."/>
            <person name="Kikuchi Y."/>
            <person name="Vandamme P."/>
        </authorList>
    </citation>
    <scope>NUCLEOTIDE SEQUENCE [LARGE SCALE GENOMIC DNA]</scope>
    <source>
        <strain evidence="2">RPE64</strain>
        <plasmid evidence="2 3">p1</plasmid>
    </source>
</reference>
<evidence type="ECO:0000313" key="3">
    <source>
        <dbReference type="Proteomes" id="UP000013966"/>
    </source>
</evidence>
<accession>R4WSN9</accession>
<proteinExistence type="predicted"/>
<dbReference type="Pfam" id="PF11136">
    <property type="entry name" value="DUF2889"/>
    <property type="match status" value="1"/>
</dbReference>
<keyword evidence="2" id="KW-0614">Plasmid</keyword>
<keyword evidence="3" id="KW-1185">Reference proteome</keyword>
<geneLocation type="plasmid" evidence="2 3">
    <name>p1</name>
</geneLocation>
<sequence length="231" mass="25294">MPFVTDEAANLETIATERLPSESEKPMPVISSNPSARRLIHTRHIECMGFERSDGLFDIEGRMRDTKAADADLLFKTVPAGMPIHDMRIVVTIDAKLVIRQIVAHTDASPSRFCTEINHAYRSLEGLSIGAGFMKEVRSRLSGSKGCTHLTELLGPIATTAFQTLIGMRRAVAPPNGADEGERAVQAHPMIDTCHAWRAGGEVVKFVLQSKQEPTRDKTHATDAAPLPERS</sequence>
<dbReference type="InterPro" id="IPR021312">
    <property type="entry name" value="DUF2889"/>
</dbReference>
<evidence type="ECO:0000256" key="1">
    <source>
        <dbReference type="SAM" id="MobiDB-lite"/>
    </source>
</evidence>
<reference evidence="2 3" key="1">
    <citation type="journal article" date="2013" name="Genome Announc.">
        <title>Complete Genome Sequence of Burkholderia sp. Strain RPE64, Bacterial Symbiont of the Bean Bug Riptortus pedestris.</title>
        <authorList>
            <person name="Shibata T.F."/>
            <person name="Maeda T."/>
            <person name="Nikoh N."/>
            <person name="Yamaguchi K."/>
            <person name="Oshima K."/>
            <person name="Hattori M."/>
            <person name="Nishiyama T."/>
            <person name="Hasebe M."/>
            <person name="Fukatsu T."/>
            <person name="Kikuchi Y."/>
            <person name="Shigenobu S."/>
        </authorList>
    </citation>
    <scope>NUCLEOTIDE SEQUENCE [LARGE SCALE GENOMIC DNA]</scope>
    <source>
        <plasmid evidence="2 3">p1</plasmid>
    </source>
</reference>
<organism evidence="2 3">
    <name type="scientific">Caballeronia insecticola</name>
    <dbReference type="NCBI Taxonomy" id="758793"/>
    <lineage>
        <taxon>Bacteria</taxon>
        <taxon>Pseudomonadati</taxon>
        <taxon>Pseudomonadota</taxon>
        <taxon>Betaproteobacteria</taxon>
        <taxon>Burkholderiales</taxon>
        <taxon>Burkholderiaceae</taxon>
        <taxon>Caballeronia</taxon>
    </lineage>
</organism>
<dbReference type="Proteomes" id="UP000013966">
    <property type="component" value="Plasmid p1"/>
</dbReference>
<protein>
    <recommendedName>
        <fullName evidence="4">Molybdopterin-guanine dinucleotide biosynthesis protein MobB</fullName>
    </recommendedName>
</protein>
<dbReference type="AlphaFoldDB" id="R4WSN9"/>
<gene>
    <name evidence="2" type="ORF">BRPE64_DCDS06630</name>
</gene>
<dbReference type="EMBL" id="AP013061">
    <property type="protein sequence ID" value="BAN27599.1"/>
    <property type="molecule type" value="Genomic_DNA"/>
</dbReference>
<evidence type="ECO:0008006" key="4">
    <source>
        <dbReference type="Google" id="ProtNLM"/>
    </source>
</evidence>